<evidence type="ECO:0000256" key="6">
    <source>
        <dbReference type="ARBA" id="ARBA00022692"/>
    </source>
</evidence>
<keyword evidence="9" id="KW-0472">Membrane</keyword>
<sequence length="218" mass="24442">MPFRSGQLYARYGVERRSVLEDVAAKQDEVLVNVSAEFTAPSWKFFDSKWLLSLEDVYNPAEGRMHLILDDGTSSMLHQRRAERTLKTERTVPSRLVLVYSLVAYVAGLVLVLVEHSPNGTSSSGVPDLVVYQQEQGNSPRMQTQSAVVVGRYLGVAKEWFLLPQVIGNAVWRVNCRPLAARFYASVTAARLWLPPAVPLPTRRRRSGCTHEGEVRTT</sequence>
<protein>
    <recommendedName>
        <fullName evidence="4">RING-type E3 ubiquitin transferase</fullName>
        <ecNumber evidence="4">2.3.2.27</ecNumber>
    </recommendedName>
</protein>
<name>A0AAV5EB27_ELECO</name>
<evidence type="ECO:0000256" key="1">
    <source>
        <dbReference type="ARBA" id="ARBA00000900"/>
    </source>
</evidence>
<dbReference type="EC" id="2.3.2.27" evidence="4"/>
<organism evidence="11 12">
    <name type="scientific">Eleusine coracana subsp. coracana</name>
    <dbReference type="NCBI Taxonomy" id="191504"/>
    <lineage>
        <taxon>Eukaryota</taxon>
        <taxon>Viridiplantae</taxon>
        <taxon>Streptophyta</taxon>
        <taxon>Embryophyta</taxon>
        <taxon>Tracheophyta</taxon>
        <taxon>Spermatophyta</taxon>
        <taxon>Magnoliopsida</taxon>
        <taxon>Liliopsida</taxon>
        <taxon>Poales</taxon>
        <taxon>Poaceae</taxon>
        <taxon>PACMAD clade</taxon>
        <taxon>Chloridoideae</taxon>
        <taxon>Cynodonteae</taxon>
        <taxon>Eleusininae</taxon>
        <taxon>Eleusine</taxon>
    </lineage>
</organism>
<evidence type="ECO:0000256" key="9">
    <source>
        <dbReference type="ARBA" id="ARBA00023136"/>
    </source>
</evidence>
<keyword evidence="7" id="KW-0833">Ubl conjugation pathway</keyword>
<comment type="catalytic activity">
    <reaction evidence="1">
        <text>S-ubiquitinyl-[E2 ubiquitin-conjugating enzyme]-L-cysteine + [acceptor protein]-L-lysine = [E2 ubiquitin-conjugating enzyme]-L-cysteine + N(6)-ubiquitinyl-[acceptor protein]-L-lysine.</text>
        <dbReference type="EC" id="2.3.2.27"/>
    </reaction>
</comment>
<dbReference type="GO" id="GO:0012505">
    <property type="term" value="C:endomembrane system"/>
    <property type="evidence" value="ECO:0007669"/>
    <property type="project" value="UniProtKB-SubCell"/>
</dbReference>
<keyword evidence="12" id="KW-1185">Reference proteome</keyword>
<evidence type="ECO:0000313" key="12">
    <source>
        <dbReference type="Proteomes" id="UP001054889"/>
    </source>
</evidence>
<feature type="domain" description="SWEET-like" evidence="10">
    <location>
        <begin position="80"/>
        <end position="195"/>
    </location>
</feature>
<evidence type="ECO:0000256" key="7">
    <source>
        <dbReference type="ARBA" id="ARBA00022786"/>
    </source>
</evidence>
<dbReference type="AlphaFoldDB" id="A0AAV5EB27"/>
<gene>
    <name evidence="11" type="primary">gb06729</name>
    <name evidence="11" type="ORF">PR202_gb06729</name>
</gene>
<evidence type="ECO:0000256" key="4">
    <source>
        <dbReference type="ARBA" id="ARBA00012483"/>
    </source>
</evidence>
<comment type="subcellular location">
    <subcellularLocation>
        <location evidence="2">Endomembrane system</location>
        <topology evidence="2">Multi-pass membrane protein</topology>
    </subcellularLocation>
</comment>
<dbReference type="InterPro" id="IPR021319">
    <property type="entry name" value="DUF2921"/>
</dbReference>
<reference evidence="11" key="1">
    <citation type="journal article" date="2018" name="DNA Res.">
        <title>Multiple hybrid de novo genome assembly of finger millet, an orphan allotetraploid crop.</title>
        <authorList>
            <person name="Hatakeyama M."/>
            <person name="Aluri S."/>
            <person name="Balachadran M.T."/>
            <person name="Sivarajan S.R."/>
            <person name="Patrignani A."/>
            <person name="Gruter S."/>
            <person name="Poveda L."/>
            <person name="Shimizu-Inatsugi R."/>
            <person name="Baeten J."/>
            <person name="Francoijs K.J."/>
            <person name="Nataraja K.N."/>
            <person name="Reddy Y.A.N."/>
            <person name="Phadnis S."/>
            <person name="Ravikumar R.L."/>
            <person name="Schlapbach R."/>
            <person name="Sreeman S.M."/>
            <person name="Shimizu K.K."/>
        </authorList>
    </citation>
    <scope>NUCLEOTIDE SEQUENCE</scope>
</reference>
<dbReference type="PANTHER" id="PTHR33389">
    <property type="entry name" value="FAMILY PROTEIN, PUTATIVE (DUF2921)-RELATED"/>
    <property type="match status" value="1"/>
</dbReference>
<dbReference type="Proteomes" id="UP001054889">
    <property type="component" value="Unassembled WGS sequence"/>
</dbReference>
<evidence type="ECO:0000313" key="11">
    <source>
        <dbReference type="EMBL" id="GJN19450.1"/>
    </source>
</evidence>
<dbReference type="Pfam" id="PF11145">
    <property type="entry name" value="DUF2921"/>
    <property type="match status" value="1"/>
</dbReference>
<evidence type="ECO:0000256" key="2">
    <source>
        <dbReference type="ARBA" id="ARBA00004127"/>
    </source>
</evidence>
<evidence type="ECO:0000256" key="5">
    <source>
        <dbReference type="ARBA" id="ARBA00022679"/>
    </source>
</evidence>
<evidence type="ECO:0000256" key="8">
    <source>
        <dbReference type="ARBA" id="ARBA00022989"/>
    </source>
</evidence>
<evidence type="ECO:0000259" key="10">
    <source>
        <dbReference type="Pfam" id="PF11145"/>
    </source>
</evidence>
<dbReference type="GO" id="GO:0061630">
    <property type="term" value="F:ubiquitin protein ligase activity"/>
    <property type="evidence" value="ECO:0007669"/>
    <property type="project" value="UniProtKB-EC"/>
</dbReference>
<keyword evidence="6" id="KW-0812">Transmembrane</keyword>
<proteinExistence type="predicted"/>
<keyword evidence="8" id="KW-1133">Transmembrane helix</keyword>
<keyword evidence="5" id="KW-0808">Transferase</keyword>
<comment type="pathway">
    <text evidence="3">Protein modification; protein ubiquitination.</text>
</comment>
<reference evidence="11" key="2">
    <citation type="submission" date="2021-12" db="EMBL/GenBank/DDBJ databases">
        <title>Resequencing data analysis of finger millet.</title>
        <authorList>
            <person name="Hatakeyama M."/>
            <person name="Aluri S."/>
            <person name="Balachadran M.T."/>
            <person name="Sivarajan S.R."/>
            <person name="Poveda L."/>
            <person name="Shimizu-Inatsugi R."/>
            <person name="Schlapbach R."/>
            <person name="Sreeman S.M."/>
            <person name="Shimizu K.K."/>
        </authorList>
    </citation>
    <scope>NUCLEOTIDE SEQUENCE</scope>
</reference>
<dbReference type="PANTHER" id="PTHR33389:SF16">
    <property type="entry name" value="BACTERIAL IG-LIKE DOMAIN-CONTAINING PROTEIN"/>
    <property type="match status" value="1"/>
</dbReference>
<dbReference type="EMBL" id="BQKI01000074">
    <property type="protein sequence ID" value="GJN19450.1"/>
    <property type="molecule type" value="Genomic_DNA"/>
</dbReference>
<comment type="caution">
    <text evidence="11">The sequence shown here is derived from an EMBL/GenBank/DDBJ whole genome shotgun (WGS) entry which is preliminary data.</text>
</comment>
<accession>A0AAV5EB27</accession>
<evidence type="ECO:0000256" key="3">
    <source>
        <dbReference type="ARBA" id="ARBA00004906"/>
    </source>
</evidence>